<name>A0A1F7GAU2_9BACT</name>
<gene>
    <name evidence="1" type="ORF">A2690_00900</name>
</gene>
<dbReference type="InterPro" id="IPR014942">
    <property type="entry name" value="AbiEii"/>
</dbReference>
<dbReference type="Pfam" id="PF08843">
    <property type="entry name" value="AbiEii"/>
    <property type="match status" value="1"/>
</dbReference>
<reference evidence="1 2" key="1">
    <citation type="journal article" date="2016" name="Nat. Commun.">
        <title>Thousands of microbial genomes shed light on interconnected biogeochemical processes in an aquifer system.</title>
        <authorList>
            <person name="Anantharaman K."/>
            <person name="Brown C.T."/>
            <person name="Hug L.A."/>
            <person name="Sharon I."/>
            <person name="Castelle C.J."/>
            <person name="Probst A.J."/>
            <person name="Thomas B.C."/>
            <person name="Singh A."/>
            <person name="Wilkins M.J."/>
            <person name="Karaoz U."/>
            <person name="Brodie E.L."/>
            <person name="Williams K.H."/>
            <person name="Hubbard S.S."/>
            <person name="Banfield J.F."/>
        </authorList>
    </citation>
    <scope>NUCLEOTIDE SEQUENCE [LARGE SCALE GENOMIC DNA]</scope>
</reference>
<evidence type="ECO:0008006" key="3">
    <source>
        <dbReference type="Google" id="ProtNLM"/>
    </source>
</evidence>
<organism evidence="1 2">
    <name type="scientific">Candidatus Roizmanbacteria bacterium RIFCSPHIGHO2_01_FULL_39_12b</name>
    <dbReference type="NCBI Taxonomy" id="1802030"/>
    <lineage>
        <taxon>Bacteria</taxon>
        <taxon>Candidatus Roizmaniibacteriota</taxon>
    </lineage>
</organism>
<evidence type="ECO:0000313" key="2">
    <source>
        <dbReference type="Proteomes" id="UP000178372"/>
    </source>
</evidence>
<dbReference type="Proteomes" id="UP000178372">
    <property type="component" value="Unassembled WGS sequence"/>
</dbReference>
<evidence type="ECO:0000313" key="1">
    <source>
        <dbReference type="EMBL" id="OGK15996.1"/>
    </source>
</evidence>
<sequence length="219" mass="25137">MENLTRLQSKFLQAFFQTYLKKDFFLSGGTALSAFYLQHRVSDDIDLFTVSQSVEMNAVTAEVLKIIHRLEGKINNQVSTVTYIQFIFICAGEKLKVDVIKGTPVHFGKTQEVNNITVDSLENIAVGKLLALYGRAEAKDFVDLYFLLKVDKKIAFDKLFKLAKQKDSGLHEFYLAEMMTKIDDLTLFPKMLKPIDRKDLISYFLDLSNTLYKKIKPKK</sequence>
<dbReference type="Gene3D" id="3.10.450.620">
    <property type="entry name" value="JHP933, nucleotidyltransferase-like core domain"/>
    <property type="match status" value="1"/>
</dbReference>
<dbReference type="EMBL" id="MFZF01000022">
    <property type="protein sequence ID" value="OGK15996.1"/>
    <property type="molecule type" value="Genomic_DNA"/>
</dbReference>
<accession>A0A1F7GAU2</accession>
<dbReference type="AlphaFoldDB" id="A0A1F7GAU2"/>
<proteinExistence type="predicted"/>
<protein>
    <recommendedName>
        <fullName evidence="3">Nucleotidyl transferase AbiEii/AbiGii toxin family protein</fullName>
    </recommendedName>
</protein>
<comment type="caution">
    <text evidence="1">The sequence shown here is derived from an EMBL/GenBank/DDBJ whole genome shotgun (WGS) entry which is preliminary data.</text>
</comment>